<protein>
    <submittedName>
        <fullName evidence="1">Uncharacterized protein</fullName>
    </submittedName>
</protein>
<dbReference type="STRING" id="926556.Echvi_0570"/>
<dbReference type="AlphaFoldDB" id="L0FUY9"/>
<dbReference type="EMBL" id="CP003346">
    <property type="protein sequence ID" value="AGA76848.1"/>
    <property type="molecule type" value="Genomic_DNA"/>
</dbReference>
<sequence length="384" mass="44265">MGVGLGCSPKENEKQKSSKQSFHLEVVDSVLVEDIIARQLIFQTASEEFLFFRDGVHPRVLAFTQDGVPVHDWTKEGDDPGAFIITTDNLICTQEGNVVTHDSMNGIRVFQPNGDLVFSKRSEAGMPSSFHKLFNIYRDNQVIEKEGVEYLLHHRDVMEAGEGWNHTFFAQRKNLLVTNLENGETKNILPFPKGSKFLNGKAFAFEDFRPVFYFDEDAEILYLAFQNEDILYMYDFSSDQPALVRSLPLNIPGFGGNKGRAFEEIDFGELVVDNYPARILSMEMVDDKILISYTRAATSEELRDLQGVMVKETRRHKMNELWKKLSSEVMVLRDEEVVTYQMEMPDMAFNSFRVIGEDIWFMKPLREEVEQEDFLVYKARLVEK</sequence>
<dbReference type="Proteomes" id="UP000010796">
    <property type="component" value="Chromosome"/>
</dbReference>
<dbReference type="KEGG" id="evi:Echvi_0570"/>
<reference evidence="2" key="1">
    <citation type="submission" date="2012-02" db="EMBL/GenBank/DDBJ databases">
        <title>The complete genome of Echinicola vietnamensis DSM 17526.</title>
        <authorList>
            <person name="Lucas S."/>
            <person name="Copeland A."/>
            <person name="Lapidus A."/>
            <person name="Glavina del Rio T."/>
            <person name="Dalin E."/>
            <person name="Tice H."/>
            <person name="Bruce D."/>
            <person name="Goodwin L."/>
            <person name="Pitluck S."/>
            <person name="Peters L."/>
            <person name="Ovchinnikova G."/>
            <person name="Teshima H."/>
            <person name="Kyrpides N."/>
            <person name="Mavromatis K."/>
            <person name="Ivanova N."/>
            <person name="Brettin T."/>
            <person name="Detter J.C."/>
            <person name="Han C."/>
            <person name="Larimer F."/>
            <person name="Land M."/>
            <person name="Hauser L."/>
            <person name="Markowitz V."/>
            <person name="Cheng J.-F."/>
            <person name="Hugenholtz P."/>
            <person name="Woyke T."/>
            <person name="Wu D."/>
            <person name="Brambilla E."/>
            <person name="Klenk H.-P."/>
            <person name="Eisen J.A."/>
        </authorList>
    </citation>
    <scope>NUCLEOTIDE SEQUENCE [LARGE SCALE GENOMIC DNA]</scope>
    <source>
        <strain evidence="2">DSM 17526 / LMG 23754 / KMM 6221</strain>
    </source>
</reference>
<keyword evidence="2" id="KW-1185">Reference proteome</keyword>
<evidence type="ECO:0000313" key="2">
    <source>
        <dbReference type="Proteomes" id="UP000010796"/>
    </source>
</evidence>
<evidence type="ECO:0000313" key="1">
    <source>
        <dbReference type="EMBL" id="AGA76848.1"/>
    </source>
</evidence>
<dbReference type="HOGENOM" id="CLU_719117_0_0_10"/>
<name>L0FUY9_ECHVK</name>
<accession>L0FUY9</accession>
<organism evidence="1 2">
    <name type="scientific">Echinicola vietnamensis (strain DSM 17526 / LMG 23754 / KMM 6221)</name>
    <dbReference type="NCBI Taxonomy" id="926556"/>
    <lineage>
        <taxon>Bacteria</taxon>
        <taxon>Pseudomonadati</taxon>
        <taxon>Bacteroidota</taxon>
        <taxon>Cytophagia</taxon>
        <taxon>Cytophagales</taxon>
        <taxon>Cyclobacteriaceae</taxon>
        <taxon>Echinicola</taxon>
    </lineage>
</organism>
<proteinExistence type="predicted"/>
<gene>
    <name evidence="1" type="ordered locus">Echvi_0570</name>
</gene>